<organism evidence="3 5">
    <name type="scientific">Leptospira perolatii</name>
    <dbReference type="NCBI Taxonomy" id="2023191"/>
    <lineage>
        <taxon>Bacteria</taxon>
        <taxon>Pseudomonadati</taxon>
        <taxon>Spirochaetota</taxon>
        <taxon>Spirochaetia</taxon>
        <taxon>Leptospirales</taxon>
        <taxon>Leptospiraceae</taxon>
        <taxon>Leptospira</taxon>
    </lineage>
</organism>
<dbReference type="Proteomes" id="UP000231962">
    <property type="component" value="Unassembled WGS sequence"/>
</dbReference>
<dbReference type="OrthoDB" id="7845843at2"/>
<evidence type="ECO:0000313" key="3">
    <source>
        <dbReference type="EMBL" id="PJZ73286.1"/>
    </source>
</evidence>
<evidence type="ECO:0000313" key="4">
    <source>
        <dbReference type="Proteomes" id="UP000231962"/>
    </source>
</evidence>
<gene>
    <name evidence="2" type="ORF">CH360_07685</name>
    <name evidence="3" type="ORF">CH373_09940</name>
</gene>
<dbReference type="Pfam" id="PF13456">
    <property type="entry name" value="RVT_3"/>
    <property type="match status" value="1"/>
</dbReference>
<evidence type="ECO:0000259" key="1">
    <source>
        <dbReference type="PROSITE" id="PS50879"/>
    </source>
</evidence>
<dbReference type="GO" id="GO:0003676">
    <property type="term" value="F:nucleic acid binding"/>
    <property type="evidence" value="ECO:0007669"/>
    <property type="project" value="InterPro"/>
</dbReference>
<comment type="caution">
    <text evidence="3">The sequence shown here is derived from an EMBL/GenBank/DDBJ whole genome shotgun (WGS) entry which is preliminary data.</text>
</comment>
<dbReference type="RefSeq" id="WP_100713434.1">
    <property type="nucleotide sequence ID" value="NZ_NPDY01000005.1"/>
</dbReference>
<proteinExistence type="predicted"/>
<reference evidence="4 5" key="1">
    <citation type="submission" date="2017-07" db="EMBL/GenBank/DDBJ databases">
        <title>Leptospira spp. isolated from tropical soils.</title>
        <authorList>
            <person name="Thibeaux R."/>
            <person name="Iraola G."/>
            <person name="Ferres I."/>
            <person name="Bierque E."/>
            <person name="Girault D."/>
            <person name="Soupe-Gilbert M.-E."/>
            <person name="Picardeau M."/>
            <person name="Goarant C."/>
        </authorList>
    </citation>
    <scope>NUCLEOTIDE SEQUENCE [LARGE SCALE GENOMIC DNA]</scope>
    <source>
        <strain evidence="3 5">FH1-B-B1</strain>
        <strain evidence="2 4">FH1-B-C1</strain>
    </source>
</reference>
<evidence type="ECO:0000313" key="5">
    <source>
        <dbReference type="Proteomes" id="UP000231990"/>
    </source>
</evidence>
<dbReference type="CDD" id="cd09279">
    <property type="entry name" value="RNase_HI_like"/>
    <property type="match status" value="1"/>
</dbReference>
<name>A0A2M9ZMJ4_9LEPT</name>
<accession>A0A2M9ZMJ4</accession>
<dbReference type="PANTHER" id="PTHR48475:SF1">
    <property type="entry name" value="RNASE H TYPE-1 DOMAIN-CONTAINING PROTEIN"/>
    <property type="match status" value="1"/>
</dbReference>
<dbReference type="AlphaFoldDB" id="A0A2M9ZMJ4"/>
<dbReference type="InterPro" id="IPR002156">
    <property type="entry name" value="RNaseH_domain"/>
</dbReference>
<evidence type="ECO:0000313" key="2">
    <source>
        <dbReference type="EMBL" id="PJZ70098.1"/>
    </source>
</evidence>
<keyword evidence="4" id="KW-1185">Reference proteome</keyword>
<dbReference type="Gene3D" id="3.30.420.10">
    <property type="entry name" value="Ribonuclease H-like superfamily/Ribonuclease H"/>
    <property type="match status" value="1"/>
</dbReference>
<dbReference type="PANTHER" id="PTHR48475">
    <property type="entry name" value="RIBONUCLEASE H"/>
    <property type="match status" value="1"/>
</dbReference>
<dbReference type="SUPFAM" id="SSF53098">
    <property type="entry name" value="Ribonuclease H-like"/>
    <property type="match status" value="1"/>
</dbReference>
<dbReference type="InterPro" id="IPR012337">
    <property type="entry name" value="RNaseH-like_sf"/>
</dbReference>
<dbReference type="GO" id="GO:0004523">
    <property type="term" value="F:RNA-DNA hybrid ribonuclease activity"/>
    <property type="evidence" value="ECO:0007669"/>
    <property type="project" value="InterPro"/>
</dbReference>
<dbReference type="PROSITE" id="PS50879">
    <property type="entry name" value="RNASE_H_1"/>
    <property type="match status" value="1"/>
</dbReference>
<sequence length="143" mass="15828">MKKFQIYCDGASKGNPGPSSIGVSILENGEEIHSISKIIPHGTNNTAEWQALETGLSWCVENGAQDVQAFLDSELVVKQLKGEYKVKSSHLQEAKVRVHSLTSQLKNFKITHVPREKNKRADQLANLAFRPQKSGEKNQEGNS</sequence>
<feature type="domain" description="RNase H type-1" evidence="1">
    <location>
        <begin position="1"/>
        <end position="130"/>
    </location>
</feature>
<dbReference type="EMBL" id="NPDY01000005">
    <property type="protein sequence ID" value="PJZ70098.1"/>
    <property type="molecule type" value="Genomic_DNA"/>
</dbReference>
<dbReference type="Proteomes" id="UP000231990">
    <property type="component" value="Unassembled WGS sequence"/>
</dbReference>
<protein>
    <submittedName>
        <fullName evidence="3">Ribonuclease H</fullName>
    </submittedName>
</protein>
<dbReference type="EMBL" id="NPDZ01000005">
    <property type="protein sequence ID" value="PJZ73286.1"/>
    <property type="molecule type" value="Genomic_DNA"/>
</dbReference>
<dbReference type="InterPro" id="IPR036397">
    <property type="entry name" value="RNaseH_sf"/>
</dbReference>